<dbReference type="EMBL" id="JAVAMQ010000008">
    <property type="protein sequence ID" value="MDP5307576.1"/>
    <property type="molecule type" value="Genomic_DNA"/>
</dbReference>
<dbReference type="InterPro" id="IPR011738">
    <property type="entry name" value="Phage_CHP"/>
</dbReference>
<dbReference type="RefSeq" id="WP_305963426.1">
    <property type="nucleotide sequence ID" value="NZ_JAVAMQ010000008.1"/>
</dbReference>
<dbReference type="Gene3D" id="1.10.3230.30">
    <property type="entry name" value="Phage gp6-like head-tail connector protein"/>
    <property type="match status" value="1"/>
</dbReference>
<organism evidence="1 2">
    <name type="scientific">Paracoccus spongiarum</name>
    <dbReference type="NCBI Taxonomy" id="3064387"/>
    <lineage>
        <taxon>Bacteria</taxon>
        <taxon>Pseudomonadati</taxon>
        <taxon>Pseudomonadota</taxon>
        <taxon>Alphaproteobacteria</taxon>
        <taxon>Rhodobacterales</taxon>
        <taxon>Paracoccaceae</taxon>
        <taxon>Paracoccus</taxon>
    </lineage>
</organism>
<accession>A0ABT9JET4</accession>
<evidence type="ECO:0008006" key="3">
    <source>
        <dbReference type="Google" id="ProtNLM"/>
    </source>
</evidence>
<dbReference type="Proteomes" id="UP001224997">
    <property type="component" value="Unassembled WGS sequence"/>
</dbReference>
<dbReference type="NCBIfam" id="TIGR02215">
    <property type="entry name" value="phage_chp_gp8"/>
    <property type="match status" value="1"/>
</dbReference>
<sequence length="184" mass="19468">MTHTRTPISTAAPYDLGALKDRGRISFDDDDLQLSVMGDAAAAEIERHCELALLAQVVTVTLRAWCSRIPLPVGPFYAGALAEHPITVELLDEAGIATPHPAGWWIEGGRYPVLNLTTSGSGVAIRISYPAGYGMDAGSIPADLRLAIADQAAAFYDQRGPADAPQGLSIAAARIAARHRRVAL</sequence>
<keyword evidence="2" id="KW-1185">Reference proteome</keyword>
<protein>
    <recommendedName>
        <fullName evidence="3">PhiE125 gp8 family phage protein</fullName>
    </recommendedName>
</protein>
<reference evidence="1 2" key="1">
    <citation type="submission" date="2023-08" db="EMBL/GenBank/DDBJ databases">
        <authorList>
            <person name="Park J.-S."/>
        </authorList>
    </citation>
    <scope>NUCLEOTIDE SEQUENCE [LARGE SCALE GENOMIC DNA]</scope>
    <source>
        <strain evidence="1 2">2205BS29-5</strain>
    </source>
</reference>
<proteinExistence type="predicted"/>
<comment type="caution">
    <text evidence="1">The sequence shown here is derived from an EMBL/GenBank/DDBJ whole genome shotgun (WGS) entry which is preliminary data.</text>
</comment>
<gene>
    <name evidence="1" type="ORF">Q5Y72_10780</name>
</gene>
<evidence type="ECO:0000313" key="1">
    <source>
        <dbReference type="EMBL" id="MDP5307576.1"/>
    </source>
</evidence>
<name>A0ABT9JET4_9RHOB</name>
<evidence type="ECO:0000313" key="2">
    <source>
        <dbReference type="Proteomes" id="UP001224997"/>
    </source>
</evidence>